<sequence length="340" mass="38433">MSFNVTSLQNDYYLNLKDHIDFSVPFWYIPYLTSIGLISLVLNNAVLLLIIFKSEKIDNFKYFLLALQVSCMMTDFHLSILCQPMIYLPIWTTNCLGVAASAVWCNSLIALEQGFNTFQYACLLFCFMRRHQTLAKIMNKHVIPATAFKCLMITGFSFSPLGSFFWYHAGIAEDLLPGFVNLTYPEFKAEFSNLKNFTIHQLNIYMFLVGVCGFLGIFGVFQVIAMTTVDTMKMLKGARRTISAQSYNRQKSALRSLTAQFLASTLMVLPASSFFVIMTYPIKYGQDIINVSMAIFATRSSVNAVILVVTTPPYRAFLFGRVMSNRQKPSTVVVSINHTA</sequence>
<dbReference type="PIR" id="T32048">
    <property type="entry name" value="T32048"/>
</dbReference>
<feature type="transmembrane region" description="Helical" evidence="1">
    <location>
        <begin position="64"/>
        <end position="88"/>
    </location>
</feature>
<evidence type="ECO:0000313" key="2">
    <source>
        <dbReference type="EMBL" id="CCD72760.1"/>
    </source>
</evidence>
<evidence type="ECO:0000313" key="4">
    <source>
        <dbReference type="WormBase" id="K07E8.9"/>
    </source>
</evidence>
<organism evidence="2 3">
    <name type="scientific">Caenorhabditis elegans</name>
    <dbReference type="NCBI Taxonomy" id="6239"/>
    <lineage>
        <taxon>Eukaryota</taxon>
        <taxon>Metazoa</taxon>
        <taxon>Ecdysozoa</taxon>
        <taxon>Nematoda</taxon>
        <taxon>Chromadorea</taxon>
        <taxon>Rhabditida</taxon>
        <taxon>Rhabditina</taxon>
        <taxon>Rhabditomorpha</taxon>
        <taxon>Rhabditoidea</taxon>
        <taxon>Rhabditidae</taxon>
        <taxon>Peloderinae</taxon>
        <taxon>Caenorhabditis</taxon>
    </lineage>
</organism>
<dbReference type="PANTHER" id="PTHR45830:SF13">
    <property type="entry name" value="G PROTEIN-COUPLED RECEPTOR-RELATED"/>
    <property type="match status" value="1"/>
</dbReference>
<dbReference type="KEGG" id="cel:CELE_K07E8.9"/>
<gene>
    <name evidence="2 4" type="primary">sri-45</name>
    <name evidence="2" type="ORF">CELE_K07E8.9</name>
    <name evidence="4" type="ORF">K07E8.9</name>
</gene>
<dbReference type="RefSeq" id="NP_493782.2">
    <property type="nucleotide sequence ID" value="NM_061381.4"/>
</dbReference>
<keyword evidence="1" id="KW-0812">Transmembrane</keyword>
<keyword evidence="1" id="KW-1133">Transmembrane helix</keyword>
<keyword evidence="3" id="KW-1185">Reference proteome</keyword>
<keyword evidence="2" id="KW-0675">Receptor</keyword>
<dbReference type="AGR" id="WB:WBGene00005557"/>
<evidence type="ECO:0000256" key="1">
    <source>
        <dbReference type="SAM" id="Phobius"/>
    </source>
</evidence>
<dbReference type="PANTHER" id="PTHR45830">
    <property type="entry name" value="SERPENTINE RECEPTOR, CLASS I"/>
    <property type="match status" value="1"/>
</dbReference>
<feature type="transmembrane region" description="Helical" evidence="1">
    <location>
        <begin position="28"/>
        <end position="52"/>
    </location>
</feature>
<dbReference type="EMBL" id="BX284602">
    <property type="protein sequence ID" value="CCD72760.1"/>
    <property type="molecule type" value="Genomic_DNA"/>
</dbReference>
<reference evidence="2 3" key="1">
    <citation type="journal article" date="1998" name="Science">
        <title>Genome sequence of the nematode C. elegans: a platform for investigating biology.</title>
        <authorList>
            <consortium name="The C. elegans sequencing consortium"/>
            <person name="Sulson J.E."/>
            <person name="Waterston R."/>
        </authorList>
    </citation>
    <scope>NUCLEOTIDE SEQUENCE [LARGE SCALE GENOMIC DNA]</scope>
    <source>
        <strain evidence="2 3">Bristol N2</strain>
    </source>
</reference>
<dbReference type="AlphaFoldDB" id="O16690"/>
<keyword evidence="1" id="KW-0472">Membrane</keyword>
<dbReference type="InterPro" id="IPR019429">
    <property type="entry name" value="7TM_GPCR_serpentine_rcpt_Sri"/>
</dbReference>
<dbReference type="UCSC" id="K07E8.9">
    <property type="organism name" value="c. elegans"/>
</dbReference>
<feature type="transmembrane region" description="Helical" evidence="1">
    <location>
        <begin position="148"/>
        <end position="167"/>
    </location>
</feature>
<dbReference type="OrthoDB" id="5911768at2759"/>
<feature type="transmembrane region" description="Helical" evidence="1">
    <location>
        <begin position="261"/>
        <end position="282"/>
    </location>
</feature>
<dbReference type="CTD" id="191917"/>
<dbReference type="PaxDb" id="6239-K07E8.9"/>
<accession>O16690</accession>
<dbReference type="GeneID" id="191917"/>
<feature type="transmembrane region" description="Helical" evidence="1">
    <location>
        <begin position="204"/>
        <end position="229"/>
    </location>
</feature>
<dbReference type="SUPFAM" id="SSF81321">
    <property type="entry name" value="Family A G protein-coupled receptor-like"/>
    <property type="match status" value="1"/>
</dbReference>
<protein>
    <submittedName>
        <fullName evidence="2">Serpentine Receptor, class I</fullName>
    </submittedName>
</protein>
<name>O16690_CAEEL</name>
<dbReference type="PhylomeDB" id="O16690"/>
<dbReference type="InParanoid" id="O16690"/>
<dbReference type="HOGENOM" id="CLU_067919_1_0_1"/>
<dbReference type="WormBase" id="K07E8.9">
    <property type="protein sequence ID" value="CE33669"/>
    <property type="gene ID" value="WBGene00005557"/>
    <property type="gene designation" value="sri-45"/>
</dbReference>
<dbReference type="Proteomes" id="UP000001940">
    <property type="component" value="Chromosome II"/>
</dbReference>
<dbReference type="FunCoup" id="O16690">
    <property type="interactions" value="3"/>
</dbReference>
<dbReference type="Pfam" id="PF10327">
    <property type="entry name" value="7TM_GPCR_Sri"/>
    <property type="match status" value="1"/>
</dbReference>
<evidence type="ECO:0000313" key="3">
    <source>
        <dbReference type="Proteomes" id="UP000001940"/>
    </source>
</evidence>
<proteinExistence type="predicted"/>
<feature type="transmembrane region" description="Helical" evidence="1">
    <location>
        <begin position="288"/>
        <end position="309"/>
    </location>
</feature>